<sequence>AWWFFGIVVMAIDIKKGGVYFEQSLGSALPLEMETVTWFFLLQSHIHCRFTGDWLMRFFSRRLHPLGDFVGIINSAIVQA</sequence>
<comment type="caution">
    <text evidence="1">The sequence shown here is derived from an EMBL/GenBank/DDBJ whole genome shotgun (WGS) entry which is preliminary data.</text>
</comment>
<dbReference type="Proteomes" id="UP001279734">
    <property type="component" value="Unassembled WGS sequence"/>
</dbReference>
<dbReference type="EMBL" id="BSYO01000021">
    <property type="protein sequence ID" value="GMH19974.1"/>
    <property type="molecule type" value="Genomic_DNA"/>
</dbReference>
<name>A0AAD3SZB7_NEPGR</name>
<proteinExistence type="predicted"/>
<keyword evidence="2" id="KW-1185">Reference proteome</keyword>
<feature type="non-terminal residue" evidence="1">
    <location>
        <position position="1"/>
    </location>
</feature>
<dbReference type="AlphaFoldDB" id="A0AAD3SZB7"/>
<protein>
    <submittedName>
        <fullName evidence="1">Uncharacterized protein</fullName>
    </submittedName>
</protein>
<evidence type="ECO:0000313" key="2">
    <source>
        <dbReference type="Proteomes" id="UP001279734"/>
    </source>
</evidence>
<gene>
    <name evidence="1" type="ORF">Nepgr_021815</name>
</gene>
<reference evidence="1" key="1">
    <citation type="submission" date="2023-05" db="EMBL/GenBank/DDBJ databases">
        <title>Nepenthes gracilis genome sequencing.</title>
        <authorList>
            <person name="Fukushima K."/>
        </authorList>
    </citation>
    <scope>NUCLEOTIDE SEQUENCE</scope>
    <source>
        <strain evidence="1">SING2019-196</strain>
    </source>
</reference>
<organism evidence="1 2">
    <name type="scientific">Nepenthes gracilis</name>
    <name type="common">Slender pitcher plant</name>
    <dbReference type="NCBI Taxonomy" id="150966"/>
    <lineage>
        <taxon>Eukaryota</taxon>
        <taxon>Viridiplantae</taxon>
        <taxon>Streptophyta</taxon>
        <taxon>Embryophyta</taxon>
        <taxon>Tracheophyta</taxon>
        <taxon>Spermatophyta</taxon>
        <taxon>Magnoliopsida</taxon>
        <taxon>eudicotyledons</taxon>
        <taxon>Gunneridae</taxon>
        <taxon>Pentapetalae</taxon>
        <taxon>Caryophyllales</taxon>
        <taxon>Nepenthaceae</taxon>
        <taxon>Nepenthes</taxon>
    </lineage>
</organism>
<accession>A0AAD3SZB7</accession>
<evidence type="ECO:0000313" key="1">
    <source>
        <dbReference type="EMBL" id="GMH19974.1"/>
    </source>
</evidence>